<dbReference type="RefSeq" id="XP_004367483.1">
    <property type="nucleotide sequence ID" value="XM_004367426.1"/>
</dbReference>
<accession>L8H6U8</accession>
<gene>
    <name evidence="1" type="ORF">ACA1_205970</name>
</gene>
<keyword evidence="2" id="KW-1185">Reference proteome</keyword>
<evidence type="ECO:0000313" key="2">
    <source>
        <dbReference type="Proteomes" id="UP000011083"/>
    </source>
</evidence>
<protein>
    <submittedName>
        <fullName evidence="1">Uncharacterized protein</fullName>
    </submittedName>
</protein>
<organism evidence="1 2">
    <name type="scientific">Acanthamoeba castellanii (strain ATCC 30010 / Neff)</name>
    <dbReference type="NCBI Taxonomy" id="1257118"/>
    <lineage>
        <taxon>Eukaryota</taxon>
        <taxon>Amoebozoa</taxon>
        <taxon>Discosea</taxon>
        <taxon>Longamoebia</taxon>
        <taxon>Centramoebida</taxon>
        <taxon>Acanthamoebidae</taxon>
        <taxon>Acanthamoeba</taxon>
    </lineage>
</organism>
<dbReference type="GeneID" id="14921315"/>
<dbReference type="VEuPathDB" id="AmoebaDB:ACA1_205970"/>
<evidence type="ECO:0000313" key="1">
    <source>
        <dbReference type="EMBL" id="ELR20458.1"/>
    </source>
</evidence>
<dbReference type="KEGG" id="acan:ACA1_205970"/>
<reference evidence="1 2" key="1">
    <citation type="journal article" date="2013" name="Genome Biol.">
        <title>Genome of Acanthamoeba castellanii highlights extensive lateral gene transfer and early evolution of tyrosine kinase signaling.</title>
        <authorList>
            <person name="Clarke M."/>
            <person name="Lohan A.J."/>
            <person name="Liu B."/>
            <person name="Lagkouvardos I."/>
            <person name="Roy S."/>
            <person name="Zafar N."/>
            <person name="Bertelli C."/>
            <person name="Schilde C."/>
            <person name="Kianianmomeni A."/>
            <person name="Burglin T.R."/>
            <person name="Frech C."/>
            <person name="Turcotte B."/>
            <person name="Kopec K.O."/>
            <person name="Synnott J.M."/>
            <person name="Choo C."/>
            <person name="Paponov I."/>
            <person name="Finkler A."/>
            <person name="Soon Heng Tan C."/>
            <person name="Hutchins A.P."/>
            <person name="Weinmeier T."/>
            <person name="Rattei T."/>
            <person name="Chu J.S."/>
            <person name="Gimenez G."/>
            <person name="Irimia M."/>
            <person name="Rigden D.J."/>
            <person name="Fitzpatrick D.A."/>
            <person name="Lorenzo-Morales J."/>
            <person name="Bateman A."/>
            <person name="Chiu C.H."/>
            <person name="Tang P."/>
            <person name="Hegemann P."/>
            <person name="Fromm H."/>
            <person name="Raoult D."/>
            <person name="Greub G."/>
            <person name="Miranda-Saavedra D."/>
            <person name="Chen N."/>
            <person name="Nash P."/>
            <person name="Ginger M.L."/>
            <person name="Horn M."/>
            <person name="Schaap P."/>
            <person name="Caler L."/>
            <person name="Loftus B."/>
        </authorList>
    </citation>
    <scope>NUCLEOTIDE SEQUENCE [LARGE SCALE GENOMIC DNA]</scope>
    <source>
        <strain evidence="1 2">Neff</strain>
    </source>
</reference>
<dbReference type="EMBL" id="KB007916">
    <property type="protein sequence ID" value="ELR20458.1"/>
    <property type="molecule type" value="Genomic_DNA"/>
</dbReference>
<proteinExistence type="predicted"/>
<sequence length="283" mass="32532">MEAVLVYSKFLRKNVGQETKIYIMTEEEADAMLEKMPTGACLLRLDATLDSPKAPLTCSYKYFGLTFHHLLENIQLTLKERKHSFYCHASNKNAFQYIRKVFMEFLPRLQMFIEEFTTNQNFVEMDLDALADPELMNELQSRRCFIYPSGDKIIIKRKNESKNKLECMRIGIDFLNATFITQRDEPSAPIVETNTFAAALLNFLEVGTDDEALAIEVLQRREDMLKGNHDDHDDDSIIDDIAPTFALGQNRTPRYYGSKDKADLIKSLQNSVCQGGAERFNQP</sequence>
<name>L8H6U8_ACACF</name>
<dbReference type="AlphaFoldDB" id="L8H6U8"/>
<dbReference type="Proteomes" id="UP000011083">
    <property type="component" value="Unassembled WGS sequence"/>
</dbReference>